<feature type="transmembrane region" description="Helical" evidence="2">
    <location>
        <begin position="7"/>
        <end position="27"/>
    </location>
</feature>
<comment type="caution">
    <text evidence="5">The sequence shown here is derived from an EMBL/GenBank/DDBJ whole genome shotgun (WGS) entry which is preliminary data.</text>
</comment>
<dbReference type="Gene3D" id="3.40.50.720">
    <property type="entry name" value="NAD(P)-binding Rossmann-like Domain"/>
    <property type="match status" value="1"/>
</dbReference>
<feature type="transmembrane region" description="Helical" evidence="2">
    <location>
        <begin position="33"/>
        <end position="50"/>
    </location>
</feature>
<comment type="subcellular location">
    <subcellularLocation>
        <location evidence="1">Cell membrane</location>
        <topology evidence="1">Multi-pass membrane protein</topology>
    </subcellularLocation>
</comment>
<dbReference type="InterPro" id="IPR003148">
    <property type="entry name" value="RCK_N"/>
</dbReference>
<dbReference type="InterPro" id="IPR013099">
    <property type="entry name" value="K_chnl_dom"/>
</dbReference>
<dbReference type="EMBL" id="JBHLTP010000013">
    <property type="protein sequence ID" value="MFC0525175.1"/>
    <property type="molecule type" value="Genomic_DNA"/>
</dbReference>
<dbReference type="PROSITE" id="PS51202">
    <property type="entry name" value="RCK_C"/>
    <property type="match status" value="1"/>
</dbReference>
<dbReference type="SUPFAM" id="SSF116726">
    <property type="entry name" value="TrkA C-terminal domain-like"/>
    <property type="match status" value="1"/>
</dbReference>
<accession>A0ABV6LRZ1</accession>
<feature type="transmembrane region" description="Helical" evidence="2">
    <location>
        <begin position="62"/>
        <end position="86"/>
    </location>
</feature>
<feature type="domain" description="RCK N-terminal" evidence="3">
    <location>
        <begin position="107"/>
        <end position="222"/>
    </location>
</feature>
<name>A0ABV6LRZ1_9BACI</name>
<sequence length="328" mass="36371">MELKKRFIHVFVLSTCIILFGTAGYMIMEGLSFFDSLWLTVVSVLTVGYGDAVPLTFSGKIFTLILIPIAIGIVTYALGLIAATIIEGSVSKEARHRKIEKRIKKLENHYIVCGFGRVGEQVYEQLLKQTEDIVVIDEREEVLGRLSNKALFLQGDATDDETLIKAGIRSAKGLVTTLPSDADNVYVTLTVKGLQPAIQVVARSDRDASEEKLRRAGADRVINPSHIGGRRMALSIMKPVSIDYVDTILHASEEDYNIEEIEVTPASPWAGHSIRALNIRAKFGITIVGIKRGERFLRNPEPEEILQEGDVLIVFGEQCKLEAFEKQT</sequence>
<dbReference type="Gene3D" id="1.10.287.70">
    <property type="match status" value="1"/>
</dbReference>
<evidence type="ECO:0000313" key="5">
    <source>
        <dbReference type="EMBL" id="MFC0525175.1"/>
    </source>
</evidence>
<keyword evidence="5" id="KW-0407">Ion channel</keyword>
<dbReference type="Pfam" id="PF07885">
    <property type="entry name" value="Ion_trans_2"/>
    <property type="match status" value="1"/>
</dbReference>
<dbReference type="Pfam" id="PF02080">
    <property type="entry name" value="TrkA_C"/>
    <property type="match status" value="1"/>
</dbReference>
<dbReference type="InterPro" id="IPR036721">
    <property type="entry name" value="RCK_C_sf"/>
</dbReference>
<reference evidence="5 6" key="1">
    <citation type="submission" date="2024-09" db="EMBL/GenBank/DDBJ databases">
        <authorList>
            <person name="Sun Q."/>
            <person name="Mori K."/>
        </authorList>
    </citation>
    <scope>NUCLEOTIDE SEQUENCE [LARGE SCALE GENOMIC DNA]</scope>
    <source>
        <strain evidence="5 6">NCAIM B.02529</strain>
    </source>
</reference>
<dbReference type="PANTHER" id="PTHR43833:SF9">
    <property type="entry name" value="POTASSIUM CHANNEL PROTEIN YUGO-RELATED"/>
    <property type="match status" value="1"/>
</dbReference>
<evidence type="ECO:0000256" key="2">
    <source>
        <dbReference type="SAM" id="Phobius"/>
    </source>
</evidence>
<feature type="domain" description="RCK C-terminal" evidence="4">
    <location>
        <begin position="246"/>
        <end position="328"/>
    </location>
</feature>
<dbReference type="PROSITE" id="PS51201">
    <property type="entry name" value="RCK_N"/>
    <property type="match status" value="1"/>
</dbReference>
<evidence type="ECO:0000256" key="1">
    <source>
        <dbReference type="ARBA" id="ARBA00004651"/>
    </source>
</evidence>
<dbReference type="RefSeq" id="WP_377350109.1">
    <property type="nucleotide sequence ID" value="NZ_JBHLTP010000013.1"/>
</dbReference>
<dbReference type="SUPFAM" id="SSF81324">
    <property type="entry name" value="Voltage-gated potassium channels"/>
    <property type="match status" value="1"/>
</dbReference>
<dbReference type="Gene3D" id="3.30.70.1450">
    <property type="entry name" value="Regulator of K+ conductance, C-terminal domain"/>
    <property type="match status" value="1"/>
</dbReference>
<proteinExistence type="predicted"/>
<organism evidence="5 6">
    <name type="scientific">Pontibacillus salicampi</name>
    <dbReference type="NCBI Taxonomy" id="1449801"/>
    <lineage>
        <taxon>Bacteria</taxon>
        <taxon>Bacillati</taxon>
        <taxon>Bacillota</taxon>
        <taxon>Bacilli</taxon>
        <taxon>Bacillales</taxon>
        <taxon>Bacillaceae</taxon>
        <taxon>Pontibacillus</taxon>
    </lineage>
</organism>
<evidence type="ECO:0000259" key="4">
    <source>
        <dbReference type="PROSITE" id="PS51202"/>
    </source>
</evidence>
<protein>
    <submittedName>
        <fullName evidence="5">Potassium channel family protein</fullName>
    </submittedName>
</protein>
<gene>
    <name evidence="5" type="ORF">ACFFGV_16460</name>
</gene>
<dbReference type="PANTHER" id="PTHR43833">
    <property type="entry name" value="POTASSIUM CHANNEL PROTEIN 2-RELATED-RELATED"/>
    <property type="match status" value="1"/>
</dbReference>
<dbReference type="InterPro" id="IPR050721">
    <property type="entry name" value="Trk_Ktr_HKT_K-transport"/>
</dbReference>
<dbReference type="Pfam" id="PF02254">
    <property type="entry name" value="TrkA_N"/>
    <property type="match status" value="1"/>
</dbReference>
<dbReference type="GO" id="GO:0034220">
    <property type="term" value="P:monoatomic ion transmembrane transport"/>
    <property type="evidence" value="ECO:0007669"/>
    <property type="project" value="UniProtKB-KW"/>
</dbReference>
<keyword evidence="5" id="KW-0813">Transport</keyword>
<dbReference type="InterPro" id="IPR036291">
    <property type="entry name" value="NAD(P)-bd_dom_sf"/>
</dbReference>
<keyword evidence="2" id="KW-1133">Transmembrane helix</keyword>
<dbReference type="Proteomes" id="UP001589836">
    <property type="component" value="Unassembled WGS sequence"/>
</dbReference>
<dbReference type="SUPFAM" id="SSF51735">
    <property type="entry name" value="NAD(P)-binding Rossmann-fold domains"/>
    <property type="match status" value="1"/>
</dbReference>
<evidence type="ECO:0000259" key="3">
    <source>
        <dbReference type="PROSITE" id="PS51201"/>
    </source>
</evidence>
<keyword evidence="6" id="KW-1185">Reference proteome</keyword>
<keyword evidence="5" id="KW-0406">Ion transport</keyword>
<keyword evidence="2" id="KW-0472">Membrane</keyword>
<evidence type="ECO:0000313" key="6">
    <source>
        <dbReference type="Proteomes" id="UP001589836"/>
    </source>
</evidence>
<dbReference type="InterPro" id="IPR006037">
    <property type="entry name" value="RCK_C"/>
</dbReference>
<keyword evidence="2" id="KW-0812">Transmembrane</keyword>